<dbReference type="EMBL" id="AFBP01000050">
    <property type="protein sequence ID" value="EGG53828.1"/>
    <property type="molecule type" value="Genomic_DNA"/>
</dbReference>
<name>F3QL73_9BURK</name>
<reference evidence="1 2" key="1">
    <citation type="submission" date="2011-02" db="EMBL/GenBank/DDBJ databases">
        <authorList>
            <person name="Weinstock G."/>
            <person name="Sodergren E."/>
            <person name="Clifton S."/>
            <person name="Fulton L."/>
            <person name="Fulton B."/>
            <person name="Courtney L."/>
            <person name="Fronick C."/>
            <person name="Harrison M."/>
            <person name="Strong C."/>
            <person name="Farmer C."/>
            <person name="Delahaunty K."/>
            <person name="Markovic C."/>
            <person name="Hall O."/>
            <person name="Minx P."/>
            <person name="Tomlinson C."/>
            <person name="Mitreva M."/>
            <person name="Hou S."/>
            <person name="Chen J."/>
            <person name="Wollam A."/>
            <person name="Pepin K.H."/>
            <person name="Johnson M."/>
            <person name="Bhonagiri V."/>
            <person name="Zhang X."/>
            <person name="Suruliraj S."/>
            <person name="Warren W."/>
            <person name="Chinwalla A."/>
            <person name="Mardis E.R."/>
            <person name="Wilson R.K."/>
        </authorList>
    </citation>
    <scope>NUCLEOTIDE SEQUENCE [LARGE SCALE GENOMIC DNA]</scope>
    <source>
        <strain evidence="1 2">YIT 11859</strain>
    </source>
</reference>
<proteinExistence type="predicted"/>
<accession>F3QL73</accession>
<sequence>MDTNHLIVFPRSVVVIKSHRNDFSSVKPESFLLGRDRFFLKDSTSQPSSFS</sequence>
<keyword evidence="2" id="KW-1185">Reference proteome</keyword>
<dbReference type="AlphaFoldDB" id="F3QL73"/>
<protein>
    <submittedName>
        <fullName evidence="1">Uncharacterized protein</fullName>
    </submittedName>
</protein>
<evidence type="ECO:0000313" key="1">
    <source>
        <dbReference type="EMBL" id="EGG53828.1"/>
    </source>
</evidence>
<comment type="caution">
    <text evidence="1">The sequence shown here is derived from an EMBL/GenBank/DDBJ whole genome shotgun (WGS) entry which is preliminary data.</text>
</comment>
<evidence type="ECO:0000313" key="2">
    <source>
        <dbReference type="Proteomes" id="UP000005156"/>
    </source>
</evidence>
<dbReference type="HOGENOM" id="CLU_3101801_0_0_4"/>
<dbReference type="Proteomes" id="UP000005156">
    <property type="component" value="Unassembled WGS sequence"/>
</dbReference>
<gene>
    <name evidence="1" type="ORF">HMPREF9439_01690</name>
</gene>
<organism evidence="1 2">
    <name type="scientific">Parasutterella excrementihominis YIT 11859</name>
    <dbReference type="NCBI Taxonomy" id="762966"/>
    <lineage>
        <taxon>Bacteria</taxon>
        <taxon>Pseudomonadati</taxon>
        <taxon>Pseudomonadota</taxon>
        <taxon>Betaproteobacteria</taxon>
        <taxon>Burkholderiales</taxon>
        <taxon>Sutterellaceae</taxon>
        <taxon>Parasutterella</taxon>
    </lineage>
</organism>